<evidence type="ECO:0000256" key="1">
    <source>
        <dbReference type="SAM" id="Phobius"/>
    </source>
</evidence>
<accession>A0A0F6SH54</accession>
<evidence type="ECO:0008006" key="4">
    <source>
        <dbReference type="Google" id="ProtNLM"/>
    </source>
</evidence>
<dbReference type="OrthoDB" id="9554522at2"/>
<reference evidence="2 3" key="1">
    <citation type="submission" date="2015-03" db="EMBL/GenBank/DDBJ databases">
        <title>Genome assembly of Sandaracinus amylolyticus DSM 53668.</title>
        <authorList>
            <person name="Sharma G."/>
            <person name="Subramanian S."/>
        </authorList>
    </citation>
    <scope>NUCLEOTIDE SEQUENCE [LARGE SCALE GENOMIC DNA]</scope>
    <source>
        <strain evidence="2 3">DSM 53668</strain>
    </source>
</reference>
<proteinExistence type="predicted"/>
<sequence length="450" mass="47247">MSRMDYDEEGHSIVLADGAELLVYDGASEAPRWRVDVGAPLVGVGSNAIAIVSLDANGVFGTWSHETATQVRSVALGVSATALAHDFDGRCAAVHPGGVISLVGGEPRAIDVPGATAAAFASDDTLLVGTRDGALHRFDAQGAPAGTSRVPGPVHAIAWNAGGFFLVANGGSLHRLDGLDVSHVTNAPDRAPIRDVACSPRGDRVALQAGDGLAVVLAYPSRETLGHAEYGDRTISGLAFGPGAWLGVGLDRGDANKFDMSTGAVHRTEPHPGRPRNRWLLMSAFGPPRNAPATSRAPAPERRAGPDPARRAVLVDFVREQLGAQPRWVRMWSVISLVLCLFVLGILASVFFSGAARMDDIGLPLAFAGGLVLLSLGGIGCAQLELGGIDDHPLIVALRKDPPPVARLYPTTIIRRGMQSPALSFVLESRGETWIEMDDATRAEFEAWLG</sequence>
<dbReference type="AlphaFoldDB" id="A0A0F6SH54"/>
<gene>
    <name evidence="2" type="ORF">DB32_006998</name>
</gene>
<dbReference type="SUPFAM" id="SSF50969">
    <property type="entry name" value="YVTN repeat-like/Quinoprotein amine dehydrogenase"/>
    <property type="match status" value="1"/>
</dbReference>
<keyword evidence="1" id="KW-1133">Transmembrane helix</keyword>
<dbReference type="Proteomes" id="UP000034883">
    <property type="component" value="Chromosome"/>
</dbReference>
<dbReference type="RefSeq" id="WP_157069720.1">
    <property type="nucleotide sequence ID" value="NZ_CP011125.1"/>
</dbReference>
<evidence type="ECO:0000313" key="3">
    <source>
        <dbReference type="Proteomes" id="UP000034883"/>
    </source>
</evidence>
<organism evidence="2 3">
    <name type="scientific">Sandaracinus amylolyticus</name>
    <dbReference type="NCBI Taxonomy" id="927083"/>
    <lineage>
        <taxon>Bacteria</taxon>
        <taxon>Pseudomonadati</taxon>
        <taxon>Myxococcota</taxon>
        <taxon>Polyangia</taxon>
        <taxon>Polyangiales</taxon>
        <taxon>Sandaracinaceae</taxon>
        <taxon>Sandaracinus</taxon>
    </lineage>
</organism>
<keyword evidence="1" id="KW-0812">Transmembrane</keyword>
<feature type="transmembrane region" description="Helical" evidence="1">
    <location>
        <begin position="334"/>
        <end position="355"/>
    </location>
</feature>
<feature type="transmembrane region" description="Helical" evidence="1">
    <location>
        <begin position="361"/>
        <end position="382"/>
    </location>
</feature>
<name>A0A0F6SH54_9BACT</name>
<protein>
    <recommendedName>
        <fullName evidence="4">WD40 repeat domain-containing protein</fullName>
    </recommendedName>
</protein>
<dbReference type="InterPro" id="IPR011044">
    <property type="entry name" value="Quino_amine_DH_bsu"/>
</dbReference>
<dbReference type="EMBL" id="CP011125">
    <property type="protein sequence ID" value="AKF09849.1"/>
    <property type="molecule type" value="Genomic_DNA"/>
</dbReference>
<keyword evidence="1" id="KW-0472">Membrane</keyword>
<dbReference type="InterPro" id="IPR015943">
    <property type="entry name" value="WD40/YVTN_repeat-like_dom_sf"/>
</dbReference>
<dbReference type="KEGG" id="samy:DB32_006998"/>
<keyword evidence="3" id="KW-1185">Reference proteome</keyword>
<dbReference type="Gene3D" id="2.130.10.10">
    <property type="entry name" value="YVTN repeat-like/Quinoprotein amine dehydrogenase"/>
    <property type="match status" value="1"/>
</dbReference>
<evidence type="ECO:0000313" key="2">
    <source>
        <dbReference type="EMBL" id="AKF09849.1"/>
    </source>
</evidence>